<reference evidence="2 3" key="1">
    <citation type="journal article" date="2005" name="Proc. Natl. Acad. Sci. U.S.A.">
        <title>The complete genomes and proteomes of 27 Staphylococcus aureus bacteriophages.</title>
        <authorList>
            <person name="Kwan T."/>
            <person name="Liu J."/>
            <person name="Dubow M."/>
            <person name="Gros P."/>
            <person name="Pelletier J."/>
        </authorList>
    </citation>
    <scope>NUCLEOTIDE SEQUENCE</scope>
</reference>
<feature type="transmembrane region" description="Helical" evidence="1">
    <location>
        <begin position="7"/>
        <end position="24"/>
    </location>
</feature>
<keyword evidence="1" id="KW-0812">Transmembrane</keyword>
<feature type="transmembrane region" description="Helical" evidence="1">
    <location>
        <begin position="36"/>
        <end position="57"/>
    </location>
</feature>
<sequence length="85" mass="9739">MKNTINIISIILGLLSLFVYYTTFYTDLFLDTEFSFWYLPGAVIFVISIIAAIIGILKANRLINIIVLLLSLFYLLHFSSLFLLV</sequence>
<keyword evidence="1" id="KW-0472">Membrane</keyword>
<feature type="transmembrane region" description="Helical" evidence="1">
    <location>
        <begin position="62"/>
        <end position="84"/>
    </location>
</feature>
<proteinExistence type="predicted"/>
<evidence type="ECO:0000256" key="1">
    <source>
        <dbReference type="SAM" id="Phobius"/>
    </source>
</evidence>
<name>Q4ZCB7_9CAUD</name>
<keyword evidence="3" id="KW-1185">Reference proteome</keyword>
<dbReference type="Proteomes" id="UP000000987">
    <property type="component" value="Segment"/>
</dbReference>
<dbReference type="EMBL" id="AY954958">
    <property type="protein sequence ID" value="AAX91311.1"/>
    <property type="molecule type" value="Genomic_DNA"/>
</dbReference>
<dbReference type="GeneID" id="5133132"/>
<evidence type="ECO:0000313" key="3">
    <source>
        <dbReference type="Proteomes" id="UP000000987"/>
    </source>
</evidence>
<accession>Q4ZCB7</accession>
<protein>
    <submittedName>
        <fullName evidence="2">ORF052</fullName>
    </submittedName>
</protein>
<keyword evidence="1" id="KW-1133">Transmembrane helix</keyword>
<evidence type="ECO:0000313" key="2">
    <source>
        <dbReference type="EMBL" id="AAX91311.1"/>
    </source>
</evidence>
<dbReference type="RefSeq" id="YP_240109.1">
    <property type="nucleotide sequence ID" value="NC_007055.1"/>
</dbReference>
<organism evidence="2 3">
    <name type="scientific">Staphylococcus phage 37</name>
    <dbReference type="NCBI Taxonomy" id="2936813"/>
    <lineage>
        <taxon>Viruses</taxon>
        <taxon>Duplodnaviria</taxon>
        <taxon>Heunggongvirae</taxon>
        <taxon>Uroviricota</taxon>
        <taxon>Caudoviricetes</taxon>
        <taxon>Azeredovirinae</taxon>
        <taxon>Phietavirus</taxon>
        <taxon>Phietavirus pv37</taxon>
    </lineage>
</organism>
<dbReference type="KEGG" id="vg:5133132"/>